<dbReference type="InterPro" id="IPR013103">
    <property type="entry name" value="RVT_2"/>
</dbReference>
<protein>
    <submittedName>
        <fullName evidence="20">Integrase, catalytic region, zinc finger, CCHC-type, peptidase aspartic, catalytic</fullName>
    </submittedName>
</protein>
<keyword evidence="17" id="KW-0175">Coiled coil</keyword>
<evidence type="ECO:0000313" key="20">
    <source>
        <dbReference type="EMBL" id="GEU39370.1"/>
    </source>
</evidence>
<dbReference type="GO" id="GO:0004519">
    <property type="term" value="F:endonuclease activity"/>
    <property type="evidence" value="ECO:0007669"/>
    <property type="project" value="UniProtKB-KW"/>
</dbReference>
<dbReference type="GO" id="GO:0006310">
    <property type="term" value="P:DNA recombination"/>
    <property type="evidence" value="ECO:0007669"/>
    <property type="project" value="UniProtKB-KW"/>
</dbReference>
<feature type="compositionally biased region" description="Basic and acidic residues" evidence="18">
    <location>
        <begin position="1933"/>
        <end position="1946"/>
    </location>
</feature>
<evidence type="ECO:0000256" key="14">
    <source>
        <dbReference type="ARBA" id="ARBA00023113"/>
    </source>
</evidence>
<dbReference type="Pfam" id="PF13976">
    <property type="entry name" value="gag_pre-integrs"/>
    <property type="match status" value="1"/>
</dbReference>
<comment type="caution">
    <text evidence="20">The sequence shown here is derived from an EMBL/GenBank/DDBJ whole genome shotgun (WGS) entry which is preliminary data.</text>
</comment>
<dbReference type="GO" id="GO:0008233">
    <property type="term" value="F:peptidase activity"/>
    <property type="evidence" value="ECO:0007669"/>
    <property type="project" value="UniProtKB-KW"/>
</dbReference>
<sequence>MGTFWERLAEGTEGAPQLGPERPRVYSDMSPEEKDRESIHDYYVRFAKLINDIRNIKMTMSRMQLNSKFVNNMLPEWGKLMTVVKLNRGLRDSNYDQLYAYLKQHETHAKENKMMLERFSQNTVDPLALMSNFSNPQHYLPSSSTLSSTQVPQHLADNPHLDSSLSPTENLIENLTNTLALLTQSYKTFLPQTNNQLRTGQGMNPRGGGAAGYGGAQNRVGNVNLGQARLAQENGVALDAEQLLFLAGGQNNAFDNDVDEQPVQDLALNVDNVFQDDDCDAFDSDLNEAPTAQTMFMANLSSADPVTDEAGPSYDSDILSEVQDHDHYQDAVCAHHEEHVMHDSVQLNHVVDSHADYTSDSNMILYDQYVKDNEPALYNGHEILKDNHVSAIVHNTEDTLEIAEITRKKMNDKIKDPECVTRKRITPTGLTERERGFEQTKECYLKEVIPFFKTLKENFKGIQTALTKEIKEMKDVFKELEAEVTQYVVDRKHDAVEWKNLLIANDNLIAEYLSKEVFSVATNFELNVARFTKINVAHTTVEARCLELEVELANLHNTSHHDNQEELINHFSKLEVKPKVLAQGKHAIDVEPIVPYLRNNRDAHLDYLRHLKESVETIRDIVEEAKVVRPLDRSVVSACRYTKHSHKLLEYVIGTCPQGSQQRDKQLAYIPLIRKKQVTFAKPSDKSDSNIHKHVAKVKTQKTNVLVPPFTGVNRCPNASESQPKSNTKTNRISPAKGVNKLPVEDQPKINKSHLRTSNRVDSSSRLKHTVINSNSDSVCQTCYSKHMTGDYSWLMNFMKKFIGTVRFGNDHFGAIMGYGDYVIGDSVISMVYYVEGLGNNLFSVRQFCDSDLEVAIRKHSCYVRDTDGVELIKGSRGSNLYTISVKDMMKSSPICLLSKASKNKSWLWHRHLNHLNFGTINDIARKDLVRGLPRLKFEKDHLYSACQLGKSKKHTHKPKTKNINLEVLNTLHMDLCGPMRVQTINGKKYILVIVDDYSQFTWVKFLRSKDETPKTVPRTPQQNGFVERQNRTLIEATRTMLIFSKASMFLWAEAVATAYRSLIHTRHHKTPYELVHNKKPDLTFFKLFGALCYPKNDNEDLGKLQPTADIGIFVGYAPSRKGCRIYNKRTRRIMETTHVQFDELTEPMAPELVPQPDCVMIITLKWIYKVKLDEYGDVLKNKARLVAKGYRQEEGIDFEESFAPVARIEAIHIFITNATSKNMTIYQMDVKTAFLHGELKEKGLWYSKDTSIALTAYTDADHAGCQDTRRSTSGSAHFLGDKLVSWSSKKQKSTAISTIEAEYIAMFGCCAQILCIRSQLTDYGFDFNKIPLYCDNRSAIALCCNNVQHSRSKHIDIRHHFIREQVEKGVVELYFVMMDYQLTDIFTKALPRQRFEFILPRLVMKNTMADVNVNAPTGQAPTMAPPVRTDDQILPHILKHTNFFRAFTASSTIPSIYIQQFWDTVQYDKSAGCYRCQLEEQWFDLTKDTLRDALQITPVNNNQAFTSPPSSDALINFVNELGYPKLVRNLSNVVTNDMFQPWRELTTIINLCLTGKTFGFERPRAPMLQILWGVFIETHIDYAERIWEEFTQSIHTFIDDKRNLVHHTSGKNKATLIVISSIQFTKLIIYHLQRKHKFHPRPDSPLHLPNEEPVLGYLKFNAKGTKKEVFGMPIPSSLITSDIQEASYYQEYLAKVAKHRRYLAGEIGSNSDSPAPKATKTARKPKPMAPKAHPRPSVSKPVSSMQPEPTSVPSKPQGKKRKLTTEISDKPSKATKSRLGFVGGEEANLQRALEESMKSMYDVPRGPLPLVVIREPESEKYQPLLEVLGKGKEKVIEEQVARDLLNLQTSKKKSPEDQYIFQRRASTPTGSFGHDESLSLYADLGLSDSEEESEEVVPGVDVGGQGEGQAGPDPGAQDEGQAGSNPDEQAEGEGHARPDPGKVEESQPMPSLEVHAGSNREHMDLDVADVSPQLPPEKIDEGDKPSEADNDKATTETKAKSMVSVTIKQDMSSIPPMTTPTSDLTSKPEYPKVHQLKATATETTTTTTTTLPPPPYQQQSTVEAMMMKHIDKLQHIMANLIQENKGLKQRLDSHGARLYTLEQLDIPHQNRFRDLPEANMKEILHQRMWETDSYKSHEDHMQLYEALEKSMNRDHSEELVKDLAEARKKKKKSREAPKMPHGSPPYQPPPLPPPAGPSGASGSSGASKAFRSSQVPPPPPPPLSTNQKDLQMDKDMAPDEQAQSSDDEDIGSTHIPNVNLRQDWWKPLEEERLATLEPSWSIPSSDVPVPTNKITELKPQDLEGPAFEIVKVFHPDVIHLQYQMEECHKLLTDSMDASILRHSVSKPLPLGGPPGHVTIQSNFFFNKYLEYLRYGSKGSRPALSISKIKTLNVVKIKVFSMYGYDYMKKIVLRRTNLNEHCIMERDFKYLYPSDFEDMYILNLQEDFQLGIESYQTHLNLTKPRWDATGFEYKHDYTVIDSPRAIDEALDYRVKEFKINRMNPGLNMRFWTRKDMDRSKAFMFAIQKRLKTRRIFRNLESFVGGRVRDGDYRLLKRTE</sequence>
<feature type="compositionally biased region" description="Pro residues" evidence="18">
    <location>
        <begin position="2183"/>
        <end position="2197"/>
    </location>
</feature>
<feature type="coiled-coil region" evidence="17">
    <location>
        <begin position="2071"/>
        <end position="2098"/>
    </location>
</feature>
<evidence type="ECO:0000256" key="18">
    <source>
        <dbReference type="SAM" id="MobiDB-lite"/>
    </source>
</evidence>
<reference evidence="20" key="1">
    <citation type="journal article" date="2019" name="Sci. Rep.">
        <title>Draft genome of Tanacetum cinerariifolium, the natural source of mosquito coil.</title>
        <authorList>
            <person name="Yamashiro T."/>
            <person name="Shiraishi A."/>
            <person name="Satake H."/>
            <person name="Nakayama K."/>
        </authorList>
    </citation>
    <scope>NUCLEOTIDE SEQUENCE</scope>
</reference>
<feature type="domain" description="Integrase catalytic" evidence="19">
    <location>
        <begin position="979"/>
        <end position="1080"/>
    </location>
</feature>
<keyword evidence="5" id="KW-0479">Metal-binding</keyword>
<evidence type="ECO:0000256" key="4">
    <source>
        <dbReference type="ARBA" id="ARBA00022722"/>
    </source>
</evidence>
<organism evidence="20">
    <name type="scientific">Tanacetum cinerariifolium</name>
    <name type="common">Dalmatian daisy</name>
    <name type="synonym">Chrysanthemum cinerariifolium</name>
    <dbReference type="NCBI Taxonomy" id="118510"/>
    <lineage>
        <taxon>Eukaryota</taxon>
        <taxon>Viridiplantae</taxon>
        <taxon>Streptophyta</taxon>
        <taxon>Embryophyta</taxon>
        <taxon>Tracheophyta</taxon>
        <taxon>Spermatophyta</taxon>
        <taxon>Magnoliopsida</taxon>
        <taxon>eudicotyledons</taxon>
        <taxon>Gunneridae</taxon>
        <taxon>Pentapetalae</taxon>
        <taxon>asterids</taxon>
        <taxon>campanulids</taxon>
        <taxon>Asterales</taxon>
        <taxon>Asteraceae</taxon>
        <taxon>Asteroideae</taxon>
        <taxon>Anthemideae</taxon>
        <taxon>Anthemidinae</taxon>
        <taxon>Tanacetum</taxon>
    </lineage>
</organism>
<accession>A0A6L2JRH9</accession>
<keyword evidence="11" id="KW-0229">DNA integration</keyword>
<keyword evidence="6" id="KW-0547">Nucleotide-binding</keyword>
<feature type="region of interest" description="Disordered" evidence="18">
    <location>
        <begin position="1846"/>
        <end position="2004"/>
    </location>
</feature>
<feature type="region of interest" description="Disordered" evidence="18">
    <location>
        <begin position="1707"/>
        <end position="1783"/>
    </location>
</feature>
<feature type="compositionally biased region" description="Polar residues" evidence="18">
    <location>
        <begin position="717"/>
        <end position="733"/>
    </location>
</feature>
<dbReference type="EMBL" id="BKCJ010001165">
    <property type="protein sequence ID" value="GEU39370.1"/>
    <property type="molecule type" value="Genomic_DNA"/>
</dbReference>
<keyword evidence="13" id="KW-0239">DNA-directed DNA polymerase</keyword>
<dbReference type="GO" id="GO:0003887">
    <property type="term" value="F:DNA-directed DNA polymerase activity"/>
    <property type="evidence" value="ECO:0007669"/>
    <property type="project" value="UniProtKB-KW"/>
</dbReference>
<evidence type="ECO:0000256" key="9">
    <source>
        <dbReference type="ARBA" id="ARBA00022840"/>
    </source>
</evidence>
<evidence type="ECO:0000256" key="16">
    <source>
        <dbReference type="ARBA" id="ARBA00023268"/>
    </source>
</evidence>
<dbReference type="GO" id="GO:0046872">
    <property type="term" value="F:metal ion binding"/>
    <property type="evidence" value="ECO:0007669"/>
    <property type="project" value="UniProtKB-KW"/>
</dbReference>
<keyword evidence="2" id="KW-1188">Viral release from host cell</keyword>
<dbReference type="Pfam" id="PF25597">
    <property type="entry name" value="SH3_retrovirus"/>
    <property type="match status" value="1"/>
</dbReference>
<keyword evidence="9" id="KW-0067">ATP-binding</keyword>
<keyword evidence="7" id="KW-0255">Endonuclease</keyword>
<keyword evidence="16" id="KW-0511">Multifunctional enzyme</keyword>
<evidence type="ECO:0000256" key="17">
    <source>
        <dbReference type="SAM" id="Coils"/>
    </source>
</evidence>
<dbReference type="InterPro" id="IPR054722">
    <property type="entry name" value="PolX-like_BBD"/>
</dbReference>
<evidence type="ECO:0000256" key="8">
    <source>
        <dbReference type="ARBA" id="ARBA00022801"/>
    </source>
</evidence>
<dbReference type="InterPro" id="IPR036397">
    <property type="entry name" value="RNaseH_sf"/>
</dbReference>
<dbReference type="PANTHER" id="PTHR42648:SF11">
    <property type="entry name" value="TRANSPOSON TY4-P GAG-POL POLYPROTEIN"/>
    <property type="match status" value="1"/>
</dbReference>
<feature type="compositionally biased region" description="Low complexity" evidence="18">
    <location>
        <begin position="2198"/>
        <end position="2214"/>
    </location>
</feature>
<feature type="region of interest" description="Disordered" evidence="18">
    <location>
        <begin position="2165"/>
        <end position="2230"/>
    </location>
</feature>
<proteinExistence type="predicted"/>
<feature type="compositionally biased region" description="Basic and acidic residues" evidence="18">
    <location>
        <begin position="21"/>
        <end position="32"/>
    </location>
</feature>
<evidence type="ECO:0000256" key="10">
    <source>
        <dbReference type="ARBA" id="ARBA00022842"/>
    </source>
</evidence>
<keyword evidence="12" id="KW-0695">RNA-directed DNA polymerase</keyword>
<feature type="region of interest" description="Disordered" evidence="18">
    <location>
        <begin position="2012"/>
        <end position="2031"/>
    </location>
</feature>
<keyword evidence="10" id="KW-0460">Magnesium</keyword>
<dbReference type="GO" id="GO:0015074">
    <property type="term" value="P:DNA integration"/>
    <property type="evidence" value="ECO:0007669"/>
    <property type="project" value="UniProtKB-KW"/>
</dbReference>
<feature type="coiled-coil region" evidence="17">
    <location>
        <begin position="463"/>
        <end position="490"/>
    </location>
</feature>
<dbReference type="InterPro" id="IPR057670">
    <property type="entry name" value="SH3_retrovirus"/>
</dbReference>
<keyword evidence="15" id="KW-0233">DNA recombination</keyword>
<dbReference type="GO" id="GO:0005524">
    <property type="term" value="F:ATP binding"/>
    <property type="evidence" value="ECO:0007669"/>
    <property type="project" value="UniProtKB-KW"/>
</dbReference>
<dbReference type="GO" id="GO:0006508">
    <property type="term" value="P:proteolysis"/>
    <property type="evidence" value="ECO:0007669"/>
    <property type="project" value="UniProtKB-KW"/>
</dbReference>
<feature type="region of interest" description="Disordered" evidence="18">
    <location>
        <begin position="11"/>
        <end position="32"/>
    </location>
</feature>
<feature type="compositionally biased region" description="Basic and acidic residues" evidence="18">
    <location>
        <begin position="1764"/>
        <end position="1773"/>
    </location>
</feature>
<name>A0A6L2JRH9_TANCI</name>
<feature type="region of interest" description="Disordered" evidence="18">
    <location>
        <begin position="2237"/>
        <end position="2256"/>
    </location>
</feature>
<evidence type="ECO:0000256" key="6">
    <source>
        <dbReference type="ARBA" id="ARBA00022741"/>
    </source>
</evidence>
<dbReference type="InterPro" id="IPR025724">
    <property type="entry name" value="GAG-pre-integrase_dom"/>
</dbReference>
<keyword evidence="13" id="KW-0808">Transferase</keyword>
<keyword evidence="14" id="KW-0917">Virion maturation</keyword>
<feature type="region of interest" description="Disordered" evidence="18">
    <location>
        <begin position="709"/>
        <end position="764"/>
    </location>
</feature>
<evidence type="ECO:0000256" key="3">
    <source>
        <dbReference type="ARBA" id="ARBA00022670"/>
    </source>
</evidence>
<evidence type="ECO:0000256" key="15">
    <source>
        <dbReference type="ARBA" id="ARBA00023172"/>
    </source>
</evidence>
<feature type="compositionally biased region" description="Polar residues" evidence="18">
    <location>
        <begin position="1741"/>
        <end position="1755"/>
    </location>
</feature>
<dbReference type="InterPro" id="IPR012337">
    <property type="entry name" value="RNaseH-like_sf"/>
</dbReference>
<evidence type="ECO:0000256" key="1">
    <source>
        <dbReference type="ARBA" id="ARBA00002180"/>
    </source>
</evidence>
<evidence type="ECO:0000259" key="19">
    <source>
        <dbReference type="PROSITE" id="PS50994"/>
    </source>
</evidence>
<dbReference type="PANTHER" id="PTHR42648">
    <property type="entry name" value="TRANSPOSASE, PUTATIVE-RELATED"/>
    <property type="match status" value="1"/>
</dbReference>
<dbReference type="Gene3D" id="3.30.420.10">
    <property type="entry name" value="Ribonuclease H-like superfamily/Ribonuclease H"/>
    <property type="match status" value="2"/>
</dbReference>
<dbReference type="CDD" id="cd09272">
    <property type="entry name" value="RNase_HI_RT_Ty1"/>
    <property type="match status" value="1"/>
</dbReference>
<evidence type="ECO:0000256" key="5">
    <source>
        <dbReference type="ARBA" id="ARBA00022723"/>
    </source>
</evidence>
<evidence type="ECO:0000256" key="12">
    <source>
        <dbReference type="ARBA" id="ARBA00022918"/>
    </source>
</evidence>
<feature type="compositionally biased region" description="Basic and acidic residues" evidence="18">
    <location>
        <begin position="1978"/>
        <end position="2000"/>
    </location>
</feature>
<feature type="compositionally biased region" description="Polar residues" evidence="18">
    <location>
        <begin position="2012"/>
        <end position="2026"/>
    </location>
</feature>
<dbReference type="InterPro" id="IPR039537">
    <property type="entry name" value="Retrotran_Ty1/copia-like"/>
</dbReference>
<evidence type="ECO:0000256" key="11">
    <source>
        <dbReference type="ARBA" id="ARBA00022908"/>
    </source>
</evidence>
<dbReference type="GO" id="GO:0003676">
    <property type="term" value="F:nucleic acid binding"/>
    <property type="evidence" value="ECO:0007669"/>
    <property type="project" value="InterPro"/>
</dbReference>
<dbReference type="InterPro" id="IPR001584">
    <property type="entry name" value="Integrase_cat-core"/>
</dbReference>
<keyword evidence="13" id="KW-0548">Nucleotidyltransferase</keyword>
<dbReference type="GO" id="GO:0003964">
    <property type="term" value="F:RNA-directed DNA polymerase activity"/>
    <property type="evidence" value="ECO:0007669"/>
    <property type="project" value="UniProtKB-KW"/>
</dbReference>
<keyword evidence="8" id="KW-0378">Hydrolase</keyword>
<gene>
    <name evidence="20" type="ORF">Tci_011348</name>
</gene>
<dbReference type="Pfam" id="PF07727">
    <property type="entry name" value="RVT_2"/>
    <property type="match status" value="1"/>
</dbReference>
<comment type="function">
    <text evidence="1">The aspartyl protease (PR) mediates the proteolytic cleavages of the Gag and Gag-Pol polyproteins after assembly of the VLP.</text>
</comment>
<evidence type="ECO:0000256" key="13">
    <source>
        <dbReference type="ARBA" id="ARBA00022932"/>
    </source>
</evidence>
<keyword evidence="4" id="KW-0540">Nuclease</keyword>
<evidence type="ECO:0000256" key="7">
    <source>
        <dbReference type="ARBA" id="ARBA00022759"/>
    </source>
</evidence>
<dbReference type="SUPFAM" id="SSF53098">
    <property type="entry name" value="Ribonuclease H-like"/>
    <property type="match status" value="1"/>
</dbReference>
<evidence type="ECO:0000256" key="2">
    <source>
        <dbReference type="ARBA" id="ARBA00022612"/>
    </source>
</evidence>
<dbReference type="Pfam" id="PF22936">
    <property type="entry name" value="Pol_BBD"/>
    <property type="match status" value="1"/>
</dbReference>
<keyword evidence="3" id="KW-0645">Protease</keyword>
<dbReference type="PROSITE" id="PS50994">
    <property type="entry name" value="INTEGRASE"/>
    <property type="match status" value="1"/>
</dbReference>